<evidence type="ECO:0000313" key="1">
    <source>
        <dbReference type="EMBL" id="KAI7806150.1"/>
    </source>
</evidence>
<proteinExistence type="predicted"/>
<accession>A0A9W7WPY3</accession>
<name>A0A9W7WPY3_TRIRA</name>
<evidence type="ECO:0000313" key="2">
    <source>
        <dbReference type="Proteomes" id="UP001059041"/>
    </source>
</evidence>
<sequence length="179" mass="20082">MPPVQSPHVPLHLLENILKAPPHSRSCGYFQPIKKVGMAEMSFSETVHSQYRRCCHGNLLLFTPCNYAEEMNFTSANYQQQKKQTHTGHMVFRKLVRSKVAYHVLTSMNGCCGSIRGRNYTVASFNASIQHRSPRCVHSVCSQLQRLRTVTVASPSALGAVDALRLRISQGGHEVERAF</sequence>
<dbReference type="AlphaFoldDB" id="A0A9W7WPY3"/>
<gene>
    <name evidence="1" type="ORF">IRJ41_001247</name>
</gene>
<keyword evidence="2" id="KW-1185">Reference proteome</keyword>
<comment type="caution">
    <text evidence="1">The sequence shown here is derived from an EMBL/GenBank/DDBJ whole genome shotgun (WGS) entry which is preliminary data.</text>
</comment>
<dbReference type="Proteomes" id="UP001059041">
    <property type="component" value="Linkage Group LG8"/>
</dbReference>
<reference evidence="1" key="1">
    <citation type="submission" date="2021-02" db="EMBL/GenBank/DDBJ databases">
        <title>Comparative genomics reveals that relaxation of natural selection precedes convergent phenotypic evolution of cavefish.</title>
        <authorList>
            <person name="Peng Z."/>
        </authorList>
    </citation>
    <scope>NUCLEOTIDE SEQUENCE</scope>
    <source>
        <tissue evidence="1">Muscle</tissue>
    </source>
</reference>
<organism evidence="1 2">
    <name type="scientific">Triplophysa rosa</name>
    <name type="common">Cave loach</name>
    <dbReference type="NCBI Taxonomy" id="992332"/>
    <lineage>
        <taxon>Eukaryota</taxon>
        <taxon>Metazoa</taxon>
        <taxon>Chordata</taxon>
        <taxon>Craniata</taxon>
        <taxon>Vertebrata</taxon>
        <taxon>Euteleostomi</taxon>
        <taxon>Actinopterygii</taxon>
        <taxon>Neopterygii</taxon>
        <taxon>Teleostei</taxon>
        <taxon>Ostariophysi</taxon>
        <taxon>Cypriniformes</taxon>
        <taxon>Nemacheilidae</taxon>
        <taxon>Triplophysa</taxon>
    </lineage>
</organism>
<protein>
    <submittedName>
        <fullName evidence="1">Uncharacterized protein</fullName>
    </submittedName>
</protein>
<dbReference type="EMBL" id="JAFHDT010000008">
    <property type="protein sequence ID" value="KAI7806150.1"/>
    <property type="molecule type" value="Genomic_DNA"/>
</dbReference>